<dbReference type="EMBL" id="ALJD01000017">
    <property type="protein sequence ID" value="EJN56833.1"/>
    <property type="molecule type" value="Genomic_DNA"/>
</dbReference>
<gene>
    <name evidence="2" type="ORF">HSB1_46500</name>
</gene>
<protein>
    <submittedName>
        <fullName evidence="2">Uncharacterized protein</fullName>
    </submittedName>
</protein>
<name>J2ZUX0_9EURY</name>
<feature type="transmembrane region" description="Helical" evidence="1">
    <location>
        <begin position="6"/>
        <end position="26"/>
    </location>
</feature>
<accession>J2ZUX0</accession>
<keyword evidence="1" id="KW-1133">Transmembrane helix</keyword>
<keyword evidence="1" id="KW-0472">Membrane</keyword>
<keyword evidence="1" id="KW-0812">Transmembrane</keyword>
<dbReference type="AlphaFoldDB" id="J2ZUX0"/>
<comment type="caution">
    <text evidence="2">The sequence shown here is derived from an EMBL/GenBank/DDBJ whole genome shotgun (WGS) entry which is preliminary data.</text>
</comment>
<dbReference type="Proteomes" id="UP000007813">
    <property type="component" value="Unassembled WGS sequence"/>
</dbReference>
<evidence type="ECO:0000313" key="3">
    <source>
        <dbReference type="Proteomes" id="UP000007813"/>
    </source>
</evidence>
<evidence type="ECO:0000313" key="2">
    <source>
        <dbReference type="EMBL" id="EJN56833.1"/>
    </source>
</evidence>
<evidence type="ECO:0000256" key="1">
    <source>
        <dbReference type="SAM" id="Phobius"/>
    </source>
</evidence>
<organism evidence="2 3">
    <name type="scientific">Halogranum salarium B-1</name>
    <dbReference type="NCBI Taxonomy" id="1210908"/>
    <lineage>
        <taxon>Archaea</taxon>
        <taxon>Methanobacteriati</taxon>
        <taxon>Methanobacteriota</taxon>
        <taxon>Stenosarchaea group</taxon>
        <taxon>Halobacteria</taxon>
        <taxon>Halobacteriales</taxon>
        <taxon>Haloferacaceae</taxon>
    </lineage>
</organism>
<reference evidence="2 3" key="1">
    <citation type="journal article" date="2012" name="J. Bacteriol.">
        <title>Draft Genome Sequence of the Extremely Halophilic Archaeon Halogranum salarium B-1T.</title>
        <authorList>
            <person name="Kim K.K."/>
            <person name="Lee K.C."/>
            <person name="Lee J.S."/>
        </authorList>
    </citation>
    <scope>NUCLEOTIDE SEQUENCE [LARGE SCALE GENOMIC DNA]</scope>
    <source>
        <strain evidence="2 3">B-1</strain>
    </source>
</reference>
<proteinExistence type="predicted"/>
<sequence>MGSWDFVRTILAGMILLGWASGEGIYHRRRIYKRLLSTMQQVK</sequence>